<proteinExistence type="predicted"/>
<protein>
    <submittedName>
        <fullName evidence="1">Uncharacterized protein</fullName>
    </submittedName>
</protein>
<dbReference type="Proteomes" id="UP001417504">
    <property type="component" value="Unassembled WGS sequence"/>
</dbReference>
<reference evidence="1 2" key="1">
    <citation type="submission" date="2024-01" db="EMBL/GenBank/DDBJ databases">
        <title>Genome assemblies of Stephania.</title>
        <authorList>
            <person name="Yang L."/>
        </authorList>
    </citation>
    <scope>NUCLEOTIDE SEQUENCE [LARGE SCALE GENOMIC DNA]</scope>
    <source>
        <strain evidence="1">QJT</strain>
        <tissue evidence="1">Leaf</tissue>
    </source>
</reference>
<keyword evidence="2" id="KW-1185">Reference proteome</keyword>
<evidence type="ECO:0000313" key="1">
    <source>
        <dbReference type="EMBL" id="KAK9091779.1"/>
    </source>
</evidence>
<name>A0AAP0EMZ8_9MAGN</name>
<dbReference type="EMBL" id="JBBNAE010000010">
    <property type="protein sequence ID" value="KAK9091779.1"/>
    <property type="molecule type" value="Genomic_DNA"/>
</dbReference>
<comment type="caution">
    <text evidence="1">The sequence shown here is derived from an EMBL/GenBank/DDBJ whole genome shotgun (WGS) entry which is preliminary data.</text>
</comment>
<gene>
    <name evidence="1" type="ORF">Sjap_024956</name>
</gene>
<accession>A0AAP0EMZ8</accession>
<evidence type="ECO:0000313" key="2">
    <source>
        <dbReference type="Proteomes" id="UP001417504"/>
    </source>
</evidence>
<dbReference type="AlphaFoldDB" id="A0AAP0EMZ8"/>
<organism evidence="1 2">
    <name type="scientific">Stephania japonica</name>
    <dbReference type="NCBI Taxonomy" id="461633"/>
    <lineage>
        <taxon>Eukaryota</taxon>
        <taxon>Viridiplantae</taxon>
        <taxon>Streptophyta</taxon>
        <taxon>Embryophyta</taxon>
        <taxon>Tracheophyta</taxon>
        <taxon>Spermatophyta</taxon>
        <taxon>Magnoliopsida</taxon>
        <taxon>Ranunculales</taxon>
        <taxon>Menispermaceae</taxon>
        <taxon>Menispermoideae</taxon>
        <taxon>Cissampelideae</taxon>
        <taxon>Stephania</taxon>
    </lineage>
</organism>
<sequence length="160" mass="18657">MDWFARCIKVLGELAIRMLPWNNLLICVPDARERDSNEETGVTGRRREEIGCGEGFCTVVFESEEEETEEFVPLVSIRVEESLLISTIVDKHNALALDLFHILEEEDEIDIVFENQYRTVSRIAYTIQVKLLPDLINVELLEKKLCRWAGKPMFWIRLDK</sequence>